<dbReference type="FunFam" id="3.30.565.10:FF:000006">
    <property type="entry name" value="Sensor histidine kinase WalK"/>
    <property type="match status" value="1"/>
</dbReference>
<dbReference type="NCBIfam" id="TIGR00229">
    <property type="entry name" value="sensory_box"/>
    <property type="match status" value="1"/>
</dbReference>
<dbReference type="SUPFAM" id="SSF55874">
    <property type="entry name" value="ATPase domain of HSP90 chaperone/DNA topoisomerase II/histidine kinase"/>
    <property type="match status" value="1"/>
</dbReference>
<dbReference type="SMART" id="SM00387">
    <property type="entry name" value="HATPase_c"/>
    <property type="match status" value="1"/>
</dbReference>
<dbReference type="Gene3D" id="3.30.450.20">
    <property type="entry name" value="PAS domain"/>
    <property type="match status" value="2"/>
</dbReference>
<dbReference type="Proteomes" id="UP000298517">
    <property type="component" value="Unassembled WGS sequence"/>
</dbReference>
<dbReference type="InterPro" id="IPR011006">
    <property type="entry name" value="CheY-like_superfamily"/>
</dbReference>
<dbReference type="Pfam" id="PF00512">
    <property type="entry name" value="HisKA"/>
    <property type="match status" value="1"/>
</dbReference>
<dbReference type="CDD" id="cd00130">
    <property type="entry name" value="PAS"/>
    <property type="match status" value="1"/>
</dbReference>
<dbReference type="CDD" id="cd16922">
    <property type="entry name" value="HATPase_EvgS-ArcB-TorS-like"/>
    <property type="match status" value="1"/>
</dbReference>
<feature type="domain" description="Response regulatory" evidence="13">
    <location>
        <begin position="926"/>
        <end position="1041"/>
    </location>
</feature>
<keyword evidence="8" id="KW-0902">Two-component regulatory system</keyword>
<dbReference type="SMART" id="SM00388">
    <property type="entry name" value="HisKA"/>
    <property type="match status" value="1"/>
</dbReference>
<dbReference type="SMART" id="SM00065">
    <property type="entry name" value="GAF"/>
    <property type="match status" value="1"/>
</dbReference>
<dbReference type="SUPFAM" id="SSF53850">
    <property type="entry name" value="Periplasmic binding protein-like II"/>
    <property type="match status" value="1"/>
</dbReference>
<feature type="domain" description="PAS" evidence="14">
    <location>
        <begin position="210"/>
        <end position="276"/>
    </location>
</feature>
<dbReference type="EMBL" id="SNQI01000001">
    <property type="protein sequence ID" value="TEW77157.1"/>
    <property type="molecule type" value="Genomic_DNA"/>
</dbReference>
<dbReference type="InterPro" id="IPR029016">
    <property type="entry name" value="GAF-like_dom_sf"/>
</dbReference>
<dbReference type="GO" id="GO:0000155">
    <property type="term" value="F:phosphorelay sensor kinase activity"/>
    <property type="evidence" value="ECO:0007669"/>
    <property type="project" value="InterPro"/>
</dbReference>
<dbReference type="SUPFAM" id="SSF47384">
    <property type="entry name" value="Homodimeric domain of signal transducing histidine kinase"/>
    <property type="match status" value="1"/>
</dbReference>
<evidence type="ECO:0000256" key="11">
    <source>
        <dbReference type="SAM" id="Phobius"/>
    </source>
</evidence>
<sequence length="1044" mass="119274">MMVSVAYTDERATYMDYCPTPLLTVWGDVYVKEAAEIHGVLDLEGKTIAIMKSDINGEQLKVLAEKLSINCIFIEKADFQEVFKSINSKEVDAGVVNNTFGTGKSEEYGLRSSGIIFNPFDIHLTVQKNKNTELLNLFDTYLDDWTHDANSVYNISRQKWSRGKVGVIPIIPKWLKNSLFSIIGITILLVVFVVLLRNRVKKATIKIKESETKFKILADNTNDWEYWLDENNKYIFISPSCKGITGYSEEYFYKKPDLFIDLVREDYKKEVSNHYHGENKRAPHHTLEFPIINKNNEEVWIEHSCIPIFDKDGKFLGRRGNNRNITDRIITSEKQRRDKQILDETGRLAKIGGWELNVETMTSYYSGETKKIYGLSLDDKPPKGIDGIKFYPIQAQKKIFQLVRDAMENGIPYDVELPFINKKGQHLWVRTIGTAEKNDGKVTRLYGTIQDITEKKKNERKLKTAKEKAEENEQKLKFQKEEIEFNNARLESLLRVTQLSTNSIQELLDYALHEAIELTNSKIGYIYFYDENNKQFSLNTWSRDVMKECEVMNPQTIYDLDSTGCWGEAVRQKKPIVINDYQAENPLKKGTPHGHVKLSKFMTIPVIFDGQIVAVSGVGNKPTDYDNSDIRQLTLLMDNVWKISERLSLQENLKLAKEKAEESDKLKSAFLANMSHEIRTPMNGILGFSELLKTPHLSDEEQQKYIRVIEKSGNRMLNIINDIVDISKIEAGLMDVNLNESNINEQIEYIYTFFKPEAEGKGMQIFFKNGLPTKQATIKTDREKVFAILTNLIKNAIKYSDEGSIEFGYVLKTGGEVAELSKKAELEFFIKDTGIGVPKDRQAAIFERFIQADVKDKMARQGAGLGLSITKAYVEILGGKIWLESEDGVGSTFYFTLPYTNELEVKSNIKDIKITYDMVNQVKNLKILIAEDDEVSSELLSTIVGEFSNKILIAKNGNEAVEICRNNPDIDVILMDIQMPEINGYEATRQIRQFNKKVIIIAQTAFGLAGDREKSLDAGCNDYITKPIKNYKLLTSLQKNFTLS</sequence>
<keyword evidence="11" id="KW-0472">Membrane</keyword>
<dbReference type="AlphaFoldDB" id="A0A4Y8AXC0"/>
<feature type="modified residue" description="4-aspartylphosphate" evidence="9">
    <location>
        <position position="976"/>
    </location>
</feature>
<dbReference type="Gene3D" id="3.40.50.2300">
    <property type="match status" value="1"/>
</dbReference>
<feature type="transmembrane region" description="Helical" evidence="11">
    <location>
        <begin position="178"/>
        <end position="196"/>
    </location>
</feature>
<dbReference type="CDD" id="cd17546">
    <property type="entry name" value="REC_hyHK_CKI1_RcsC-like"/>
    <property type="match status" value="1"/>
</dbReference>
<accession>A0A4Y8AXC0</accession>
<keyword evidence="3 9" id="KW-0597">Phosphoprotein</keyword>
<evidence type="ECO:0000256" key="9">
    <source>
        <dbReference type="PROSITE-ProRule" id="PRU00169"/>
    </source>
</evidence>
<comment type="caution">
    <text evidence="16">The sequence shown here is derived from an EMBL/GenBank/DDBJ whole genome shotgun (WGS) entry which is preliminary data.</text>
</comment>
<dbReference type="FunFam" id="1.10.287.130:FF:000002">
    <property type="entry name" value="Two-component osmosensing histidine kinase"/>
    <property type="match status" value="1"/>
</dbReference>
<dbReference type="Gene3D" id="2.10.70.100">
    <property type="match status" value="1"/>
</dbReference>
<dbReference type="PRINTS" id="PR00344">
    <property type="entry name" value="BCTRLSENSOR"/>
</dbReference>
<dbReference type="InterPro" id="IPR003661">
    <property type="entry name" value="HisK_dim/P_dom"/>
</dbReference>
<dbReference type="Pfam" id="PF08447">
    <property type="entry name" value="PAS_3"/>
    <property type="match status" value="2"/>
</dbReference>
<keyword evidence="7" id="KW-0067">ATP-binding</keyword>
<evidence type="ECO:0000256" key="6">
    <source>
        <dbReference type="ARBA" id="ARBA00022777"/>
    </source>
</evidence>
<dbReference type="Gene3D" id="3.30.565.10">
    <property type="entry name" value="Histidine kinase-like ATPase, C-terminal domain"/>
    <property type="match status" value="1"/>
</dbReference>
<organism evidence="16 17">
    <name type="scientific">Gramella jeungdoensis</name>
    <dbReference type="NCBI Taxonomy" id="708091"/>
    <lineage>
        <taxon>Bacteria</taxon>
        <taxon>Pseudomonadati</taxon>
        <taxon>Bacteroidota</taxon>
        <taxon>Flavobacteriia</taxon>
        <taxon>Flavobacteriales</taxon>
        <taxon>Flavobacteriaceae</taxon>
        <taxon>Christiangramia</taxon>
    </lineage>
</organism>
<dbReference type="InterPro" id="IPR013655">
    <property type="entry name" value="PAS_fold_3"/>
</dbReference>
<evidence type="ECO:0000259" key="15">
    <source>
        <dbReference type="PROSITE" id="PS50113"/>
    </source>
</evidence>
<dbReference type="InterPro" id="IPR003018">
    <property type="entry name" value="GAF"/>
</dbReference>
<dbReference type="InterPro" id="IPR001789">
    <property type="entry name" value="Sig_transdc_resp-reg_receiver"/>
</dbReference>
<dbReference type="Gene3D" id="1.10.287.130">
    <property type="match status" value="1"/>
</dbReference>
<evidence type="ECO:0000313" key="16">
    <source>
        <dbReference type="EMBL" id="TEW77157.1"/>
    </source>
</evidence>
<dbReference type="Pfam" id="PF13185">
    <property type="entry name" value="GAF_2"/>
    <property type="match status" value="1"/>
</dbReference>
<evidence type="ECO:0000256" key="7">
    <source>
        <dbReference type="ARBA" id="ARBA00022840"/>
    </source>
</evidence>
<feature type="domain" description="Histidine kinase" evidence="12">
    <location>
        <begin position="673"/>
        <end position="901"/>
    </location>
</feature>
<evidence type="ECO:0000259" key="13">
    <source>
        <dbReference type="PROSITE" id="PS50110"/>
    </source>
</evidence>
<dbReference type="SUPFAM" id="SSF52172">
    <property type="entry name" value="CheY-like"/>
    <property type="match status" value="1"/>
</dbReference>
<keyword evidence="11" id="KW-1133">Transmembrane helix</keyword>
<gene>
    <name evidence="16" type="ORF">E2488_04730</name>
</gene>
<evidence type="ECO:0000313" key="17">
    <source>
        <dbReference type="Proteomes" id="UP000298517"/>
    </source>
</evidence>
<dbReference type="InterPro" id="IPR036097">
    <property type="entry name" value="HisK_dim/P_sf"/>
</dbReference>
<dbReference type="InterPro" id="IPR001610">
    <property type="entry name" value="PAC"/>
</dbReference>
<keyword evidence="17" id="KW-1185">Reference proteome</keyword>
<evidence type="ECO:0000256" key="2">
    <source>
        <dbReference type="ARBA" id="ARBA00012438"/>
    </source>
</evidence>
<evidence type="ECO:0000256" key="1">
    <source>
        <dbReference type="ARBA" id="ARBA00000085"/>
    </source>
</evidence>
<dbReference type="InterPro" id="IPR035965">
    <property type="entry name" value="PAS-like_dom_sf"/>
</dbReference>
<dbReference type="SUPFAM" id="SSF55785">
    <property type="entry name" value="PYP-like sensor domain (PAS domain)"/>
    <property type="match status" value="2"/>
</dbReference>
<dbReference type="PANTHER" id="PTHR45339:SF1">
    <property type="entry name" value="HYBRID SIGNAL TRANSDUCTION HISTIDINE KINASE J"/>
    <property type="match status" value="1"/>
</dbReference>
<dbReference type="SMART" id="SM00448">
    <property type="entry name" value="REC"/>
    <property type="match status" value="1"/>
</dbReference>
<keyword evidence="6" id="KW-0418">Kinase</keyword>
<feature type="domain" description="PAC" evidence="15">
    <location>
        <begin position="413"/>
        <end position="464"/>
    </location>
</feature>
<keyword evidence="4" id="KW-0808">Transferase</keyword>
<dbReference type="PROSITE" id="PS50109">
    <property type="entry name" value="HIS_KIN"/>
    <property type="match status" value="1"/>
</dbReference>
<dbReference type="InterPro" id="IPR000014">
    <property type="entry name" value="PAS"/>
</dbReference>
<keyword evidence="11" id="KW-0812">Transmembrane</keyword>
<reference evidence="16 17" key="1">
    <citation type="journal article" date="2011" name="J. Microbiol.">
        <title>Gramella jeungdoensis sp. nov., isolated from a solar saltern in Korea.</title>
        <authorList>
            <person name="Joung Y."/>
            <person name="Kim H."/>
            <person name="Jang T."/>
            <person name="Ahn T.S."/>
            <person name="Joh K."/>
        </authorList>
    </citation>
    <scope>NUCLEOTIDE SEQUENCE [LARGE SCALE GENOMIC DNA]</scope>
    <source>
        <strain evidence="16 17">KCTC 23123</strain>
    </source>
</reference>
<evidence type="ECO:0000259" key="14">
    <source>
        <dbReference type="PROSITE" id="PS50112"/>
    </source>
</evidence>
<dbReference type="InterPro" id="IPR036890">
    <property type="entry name" value="HATPase_C_sf"/>
</dbReference>
<evidence type="ECO:0000256" key="5">
    <source>
        <dbReference type="ARBA" id="ARBA00022741"/>
    </source>
</evidence>
<dbReference type="GO" id="GO:0005524">
    <property type="term" value="F:ATP binding"/>
    <property type="evidence" value="ECO:0007669"/>
    <property type="project" value="UniProtKB-KW"/>
</dbReference>
<name>A0A4Y8AXC0_9FLAO</name>
<evidence type="ECO:0000256" key="3">
    <source>
        <dbReference type="ARBA" id="ARBA00022553"/>
    </source>
</evidence>
<dbReference type="Pfam" id="PF00072">
    <property type="entry name" value="Response_reg"/>
    <property type="match status" value="1"/>
</dbReference>
<dbReference type="Gene3D" id="3.30.450.40">
    <property type="match status" value="1"/>
</dbReference>
<feature type="coiled-coil region" evidence="10">
    <location>
        <begin position="452"/>
        <end position="489"/>
    </location>
</feature>
<dbReference type="Gene3D" id="3.40.190.10">
    <property type="entry name" value="Periplasmic binding protein-like II"/>
    <property type="match status" value="2"/>
</dbReference>
<dbReference type="OrthoDB" id="9811889at2"/>
<keyword evidence="10" id="KW-0175">Coiled coil</keyword>
<evidence type="ECO:0000256" key="10">
    <source>
        <dbReference type="SAM" id="Coils"/>
    </source>
</evidence>
<dbReference type="EC" id="2.7.13.3" evidence="2"/>
<feature type="domain" description="PAC" evidence="15">
    <location>
        <begin position="285"/>
        <end position="337"/>
    </location>
</feature>
<evidence type="ECO:0000256" key="8">
    <source>
        <dbReference type="ARBA" id="ARBA00023012"/>
    </source>
</evidence>
<proteinExistence type="predicted"/>
<dbReference type="InterPro" id="IPR000700">
    <property type="entry name" value="PAS-assoc_C"/>
</dbReference>
<keyword evidence="5" id="KW-0547">Nucleotide-binding</keyword>
<dbReference type="PROSITE" id="PS50113">
    <property type="entry name" value="PAC"/>
    <property type="match status" value="2"/>
</dbReference>
<dbReference type="InterPro" id="IPR003594">
    <property type="entry name" value="HATPase_dom"/>
</dbReference>
<dbReference type="CDD" id="cd00082">
    <property type="entry name" value="HisKA"/>
    <property type="match status" value="1"/>
</dbReference>
<protein>
    <recommendedName>
        <fullName evidence="2">histidine kinase</fullName>
        <ecNumber evidence="2">2.7.13.3</ecNumber>
    </recommendedName>
</protein>
<comment type="catalytic activity">
    <reaction evidence="1">
        <text>ATP + protein L-histidine = ADP + protein N-phospho-L-histidine.</text>
        <dbReference type="EC" id="2.7.13.3"/>
    </reaction>
</comment>
<dbReference type="SMART" id="SM00086">
    <property type="entry name" value="PAC"/>
    <property type="match status" value="2"/>
</dbReference>
<dbReference type="PROSITE" id="PS50110">
    <property type="entry name" value="RESPONSE_REGULATORY"/>
    <property type="match status" value="1"/>
</dbReference>
<dbReference type="Pfam" id="PF02518">
    <property type="entry name" value="HATPase_c"/>
    <property type="match status" value="1"/>
</dbReference>
<dbReference type="PROSITE" id="PS50112">
    <property type="entry name" value="PAS"/>
    <property type="match status" value="1"/>
</dbReference>
<dbReference type="InterPro" id="IPR004358">
    <property type="entry name" value="Sig_transdc_His_kin-like_C"/>
</dbReference>
<dbReference type="SUPFAM" id="SSF55781">
    <property type="entry name" value="GAF domain-like"/>
    <property type="match status" value="1"/>
</dbReference>
<evidence type="ECO:0000256" key="4">
    <source>
        <dbReference type="ARBA" id="ARBA00022679"/>
    </source>
</evidence>
<evidence type="ECO:0000259" key="12">
    <source>
        <dbReference type="PROSITE" id="PS50109"/>
    </source>
</evidence>
<dbReference type="InterPro" id="IPR005467">
    <property type="entry name" value="His_kinase_dom"/>
</dbReference>
<dbReference type="PANTHER" id="PTHR45339">
    <property type="entry name" value="HYBRID SIGNAL TRANSDUCTION HISTIDINE KINASE J"/>
    <property type="match status" value="1"/>
</dbReference>